<name>A0A147KLA3_THECS</name>
<dbReference type="RefSeq" id="WP_068756547.1">
    <property type="nucleotide sequence ID" value="NZ_KQ950182.1"/>
</dbReference>
<dbReference type="PANTHER" id="PTHR33558:SF1">
    <property type="entry name" value="GLUTAREDOXIN-LIKE PROTEIN C5ORF63 HOMOLOG"/>
    <property type="match status" value="1"/>
</dbReference>
<dbReference type="InterPro" id="IPR052565">
    <property type="entry name" value="Glutaredoxin-like_YDR286C"/>
</dbReference>
<dbReference type="SUPFAM" id="SSF52833">
    <property type="entry name" value="Thioredoxin-like"/>
    <property type="match status" value="1"/>
</dbReference>
<dbReference type="Pfam" id="PF05768">
    <property type="entry name" value="Glrx-like"/>
    <property type="match status" value="1"/>
</dbReference>
<keyword evidence="2" id="KW-1185">Reference proteome</keyword>
<dbReference type="Gene3D" id="3.40.30.10">
    <property type="entry name" value="Glutaredoxin"/>
    <property type="match status" value="1"/>
</dbReference>
<dbReference type="AlphaFoldDB" id="A0A147KLA3"/>
<dbReference type="PANTHER" id="PTHR33558">
    <property type="entry name" value="GLUTAREDOXIN-LIKE PROTEIN C5ORF63 HOMOLOG"/>
    <property type="match status" value="1"/>
</dbReference>
<dbReference type="EMBL" id="LGEM01000016">
    <property type="protein sequence ID" value="KUP98018.1"/>
    <property type="molecule type" value="Genomic_DNA"/>
</dbReference>
<dbReference type="STRING" id="665004.AC529_03435"/>
<gene>
    <name evidence="1" type="ORF">AC529_03435</name>
</gene>
<reference evidence="2" key="1">
    <citation type="journal article" date="2017" name="Acta Aliment.">
        <title>Plant polysaccharide degrading enzyme system of Thermpbifida cellulosilytica TB100 revealed by de novo genome project data.</title>
        <authorList>
            <person name="Toth A."/>
            <person name="Baka E."/>
            <person name="Luzics S."/>
            <person name="Bata-Vidacs I."/>
            <person name="Nagy I."/>
            <person name="Balint B."/>
            <person name="Herceg R."/>
            <person name="Olasz F."/>
            <person name="Wilk T."/>
            <person name="Nagy T."/>
            <person name="Kriszt B."/>
            <person name="Nagy I."/>
            <person name="Kukolya J."/>
        </authorList>
    </citation>
    <scope>NUCLEOTIDE SEQUENCE [LARGE SCALE GENOMIC DNA]</scope>
    <source>
        <strain evidence="2">TB100</strain>
    </source>
</reference>
<dbReference type="OrthoDB" id="8779161at2"/>
<accession>A0A147KLA3</accession>
<dbReference type="InterPro" id="IPR008554">
    <property type="entry name" value="Glutaredoxin-like"/>
</dbReference>
<evidence type="ECO:0000313" key="1">
    <source>
        <dbReference type="EMBL" id="KUP98018.1"/>
    </source>
</evidence>
<dbReference type="Proteomes" id="UP000074382">
    <property type="component" value="Unassembled WGS sequence"/>
</dbReference>
<dbReference type="PATRIC" id="fig|665004.4.peg.2619"/>
<dbReference type="InterPro" id="IPR036249">
    <property type="entry name" value="Thioredoxin-like_sf"/>
</dbReference>
<proteinExistence type="predicted"/>
<comment type="caution">
    <text evidence="1">The sequence shown here is derived from an EMBL/GenBank/DDBJ whole genome shotgun (WGS) entry which is preliminary data.</text>
</comment>
<sequence>MVTLLGKPGCHLCDEAFAVIARVCAELGVRYEVRDITMADDEEKEEYWDKIPVTFVDGRQHDYWRVDERRLREALR</sequence>
<evidence type="ECO:0000313" key="2">
    <source>
        <dbReference type="Proteomes" id="UP000074382"/>
    </source>
</evidence>
<organism evidence="1 2">
    <name type="scientific">Thermobifida cellulosilytica TB100</name>
    <dbReference type="NCBI Taxonomy" id="665004"/>
    <lineage>
        <taxon>Bacteria</taxon>
        <taxon>Bacillati</taxon>
        <taxon>Actinomycetota</taxon>
        <taxon>Actinomycetes</taxon>
        <taxon>Streptosporangiales</taxon>
        <taxon>Nocardiopsidaceae</taxon>
        <taxon>Thermobifida</taxon>
    </lineage>
</organism>
<protein>
    <submittedName>
        <fullName evidence="1">Glutaredoxin</fullName>
    </submittedName>
</protein>